<sequence length="400" mass="46284">MEEIVNGEDDVEPQFTFITHTRTIQYRISVMKKRIEIASINSLDQIQVPLSIDQIIYWLYDEGREIAFGLRQGDLINYYYGDESELSHFRILIGCKISFGTFKQDYLVGDLLGKGTFSEVIKVTSLRDGKEYALKKIKLRNEAHLKNIEIEVAILHRLNHEGIIKLYDVYRLNEETYGLITELVIGQSLDSIINKQKQKKSKLEERDIQMILKQTLQIIDYLHQNNIIHRDIKPQHMILCQNKTIKILDFGLSSNESQLSCNCGTPGYLPPESFREQSLYTSKGDIFSLGVVFYKLLNRGVSCFDANTLESVMSKNRRCTIEYQINGYSPQALHLLKQMLQKDPVLRINSYDALNHTYFTVLRESQNLKEDKGNIYVYQAHPRPSHLSRTNSGELDKTSK</sequence>
<accession>A0A8S1KF58</accession>
<keyword evidence="1" id="KW-0547">Nucleotide-binding</keyword>
<dbReference type="PROSITE" id="PS50011">
    <property type="entry name" value="PROTEIN_KINASE_DOM"/>
    <property type="match status" value="1"/>
</dbReference>
<feature type="domain" description="Protein kinase" evidence="2">
    <location>
        <begin position="106"/>
        <end position="359"/>
    </location>
</feature>
<dbReference type="PROSITE" id="PS00107">
    <property type="entry name" value="PROTEIN_KINASE_ATP"/>
    <property type="match status" value="1"/>
</dbReference>
<proteinExistence type="predicted"/>
<dbReference type="EMBL" id="CAJJDM010000017">
    <property type="protein sequence ID" value="CAD8052941.1"/>
    <property type="molecule type" value="Genomic_DNA"/>
</dbReference>
<organism evidence="3 4">
    <name type="scientific">Paramecium primaurelia</name>
    <dbReference type="NCBI Taxonomy" id="5886"/>
    <lineage>
        <taxon>Eukaryota</taxon>
        <taxon>Sar</taxon>
        <taxon>Alveolata</taxon>
        <taxon>Ciliophora</taxon>
        <taxon>Intramacronucleata</taxon>
        <taxon>Oligohymenophorea</taxon>
        <taxon>Peniculida</taxon>
        <taxon>Parameciidae</taxon>
        <taxon>Paramecium</taxon>
    </lineage>
</organism>
<dbReference type="GO" id="GO:0005737">
    <property type="term" value="C:cytoplasm"/>
    <property type="evidence" value="ECO:0007669"/>
    <property type="project" value="TreeGrafter"/>
</dbReference>
<evidence type="ECO:0000313" key="4">
    <source>
        <dbReference type="Proteomes" id="UP000688137"/>
    </source>
</evidence>
<gene>
    <name evidence="3" type="ORF">PPRIM_AZ9-3.1.T0200078</name>
</gene>
<dbReference type="InterPro" id="IPR000719">
    <property type="entry name" value="Prot_kinase_dom"/>
</dbReference>
<dbReference type="GO" id="GO:0044773">
    <property type="term" value="P:mitotic DNA damage checkpoint signaling"/>
    <property type="evidence" value="ECO:0007669"/>
    <property type="project" value="TreeGrafter"/>
</dbReference>
<evidence type="ECO:0000259" key="2">
    <source>
        <dbReference type="PROSITE" id="PS50011"/>
    </source>
</evidence>
<keyword evidence="1" id="KW-0067">ATP-binding</keyword>
<evidence type="ECO:0000256" key="1">
    <source>
        <dbReference type="PROSITE-ProRule" id="PRU10141"/>
    </source>
</evidence>
<dbReference type="Pfam" id="PF00069">
    <property type="entry name" value="Pkinase"/>
    <property type="match status" value="1"/>
</dbReference>
<name>A0A8S1KF58_PARPR</name>
<dbReference type="PANTHER" id="PTHR44167">
    <property type="entry name" value="OVARIAN-SPECIFIC SERINE/THREONINE-PROTEIN KINASE LOK-RELATED"/>
    <property type="match status" value="1"/>
</dbReference>
<dbReference type="InterPro" id="IPR017441">
    <property type="entry name" value="Protein_kinase_ATP_BS"/>
</dbReference>
<dbReference type="PANTHER" id="PTHR44167:SF18">
    <property type="entry name" value="PROTEIN KINASE DOMAIN-CONTAINING PROTEIN"/>
    <property type="match status" value="1"/>
</dbReference>
<dbReference type="GO" id="GO:0004674">
    <property type="term" value="F:protein serine/threonine kinase activity"/>
    <property type="evidence" value="ECO:0007669"/>
    <property type="project" value="TreeGrafter"/>
</dbReference>
<keyword evidence="4" id="KW-1185">Reference proteome</keyword>
<dbReference type="Proteomes" id="UP000688137">
    <property type="component" value="Unassembled WGS sequence"/>
</dbReference>
<reference evidence="3" key="1">
    <citation type="submission" date="2021-01" db="EMBL/GenBank/DDBJ databases">
        <authorList>
            <consortium name="Genoscope - CEA"/>
            <person name="William W."/>
        </authorList>
    </citation>
    <scope>NUCLEOTIDE SEQUENCE</scope>
</reference>
<dbReference type="GO" id="GO:0005634">
    <property type="term" value="C:nucleus"/>
    <property type="evidence" value="ECO:0007669"/>
    <property type="project" value="TreeGrafter"/>
</dbReference>
<dbReference type="AlphaFoldDB" id="A0A8S1KF58"/>
<dbReference type="GO" id="GO:0005524">
    <property type="term" value="F:ATP binding"/>
    <property type="evidence" value="ECO:0007669"/>
    <property type="project" value="UniProtKB-UniRule"/>
</dbReference>
<protein>
    <recommendedName>
        <fullName evidence="2">Protein kinase domain-containing protein</fullName>
    </recommendedName>
</protein>
<dbReference type="OMA" id="MIEYQIN"/>
<evidence type="ECO:0000313" key="3">
    <source>
        <dbReference type="EMBL" id="CAD8052941.1"/>
    </source>
</evidence>
<feature type="binding site" evidence="1">
    <location>
        <position position="135"/>
    </location>
    <ligand>
        <name>ATP</name>
        <dbReference type="ChEBI" id="CHEBI:30616"/>
    </ligand>
</feature>
<comment type="caution">
    <text evidence="3">The sequence shown here is derived from an EMBL/GenBank/DDBJ whole genome shotgun (WGS) entry which is preliminary data.</text>
</comment>